<gene>
    <name evidence="3" type="ORF">HZS55_02855</name>
</gene>
<keyword evidence="4" id="KW-1185">Reference proteome</keyword>
<dbReference type="Proteomes" id="UP000509667">
    <property type="component" value="Chromosome"/>
</dbReference>
<dbReference type="Pfam" id="PF25254">
    <property type="entry name" value="DUF7856"/>
    <property type="match status" value="1"/>
</dbReference>
<organism evidence="3 4">
    <name type="scientific">Halosimplex rubrum</name>
    <dbReference type="NCBI Taxonomy" id="869889"/>
    <lineage>
        <taxon>Archaea</taxon>
        <taxon>Methanobacteriati</taxon>
        <taxon>Methanobacteriota</taxon>
        <taxon>Stenosarchaea group</taxon>
        <taxon>Halobacteria</taxon>
        <taxon>Halobacteriales</taxon>
        <taxon>Haloarculaceae</taxon>
        <taxon>Halosimplex</taxon>
    </lineage>
</organism>
<evidence type="ECO:0000313" key="3">
    <source>
        <dbReference type="EMBL" id="QLH76305.1"/>
    </source>
</evidence>
<dbReference type="GeneID" id="56076768"/>
<evidence type="ECO:0000256" key="1">
    <source>
        <dbReference type="SAM" id="Coils"/>
    </source>
</evidence>
<evidence type="ECO:0000256" key="2">
    <source>
        <dbReference type="SAM" id="MobiDB-lite"/>
    </source>
</evidence>
<protein>
    <submittedName>
        <fullName evidence="3">Uncharacterized protein</fullName>
    </submittedName>
</protein>
<dbReference type="OrthoDB" id="272011at2157"/>
<accession>A0A7D5P342</accession>
<proteinExistence type="predicted"/>
<evidence type="ECO:0000313" key="4">
    <source>
        <dbReference type="Proteomes" id="UP000509667"/>
    </source>
</evidence>
<feature type="coiled-coil region" evidence="1">
    <location>
        <begin position="149"/>
        <end position="221"/>
    </location>
</feature>
<dbReference type="AlphaFoldDB" id="A0A7D5P342"/>
<feature type="region of interest" description="Disordered" evidence="2">
    <location>
        <begin position="1"/>
        <end position="61"/>
    </location>
</feature>
<dbReference type="KEGG" id="hrr:HZS55_02855"/>
<feature type="compositionally biased region" description="Basic and acidic residues" evidence="2">
    <location>
        <begin position="21"/>
        <end position="42"/>
    </location>
</feature>
<dbReference type="InterPro" id="IPR057178">
    <property type="entry name" value="DUF7856"/>
</dbReference>
<reference evidence="3 4" key="1">
    <citation type="submission" date="2020-07" db="EMBL/GenBank/DDBJ databases">
        <title>Halosimplex pelagicum sp. nov. and Halosimplex rubrum sp. nov., isolated from salted brown alga Laminaria, and emended description of the genus Halosimplex.</title>
        <authorList>
            <person name="Cui H."/>
        </authorList>
    </citation>
    <scope>NUCLEOTIDE SEQUENCE [LARGE SCALE GENOMIC DNA]</scope>
    <source>
        <strain evidence="3 4">R27</strain>
    </source>
</reference>
<name>A0A7D5P342_9EURY</name>
<dbReference type="RefSeq" id="WP_179910247.1">
    <property type="nucleotide sequence ID" value="NZ_CP058910.1"/>
</dbReference>
<dbReference type="EMBL" id="CP058910">
    <property type="protein sequence ID" value="QLH76305.1"/>
    <property type="molecule type" value="Genomic_DNA"/>
</dbReference>
<sequence length="292" mass="32014">MSERVRFTPGPDGESASGRVVDLRDRGLDRDRVAAAVRRESPTGDGEAEEPPGPVVDCPRPRPVHDHVGLLGPSMCVRVRTALAAAARSRGGETPQDEALADVREELAELTVPEPPDLDAPRERLAGTDDAVDRIRERVAALRGRIQAGREAGRDVNDLEAELAEATRELSERETERAAAREAVERAERLARESRDARERRRRLEDRKANLERRARAHLVERIREEYERALAAVPGGPDDTEDEDPFAVRGVTAALAVGRVAAFRAPVVVACDRFESGAAAVEWLDATVIRV</sequence>
<keyword evidence="1" id="KW-0175">Coiled coil</keyword>